<dbReference type="EMBL" id="LR796711">
    <property type="protein sequence ID" value="CAB4161394.1"/>
    <property type="molecule type" value="Genomic_DNA"/>
</dbReference>
<evidence type="ECO:0000313" key="1">
    <source>
        <dbReference type="EMBL" id="CAB4161394.1"/>
    </source>
</evidence>
<gene>
    <name evidence="1" type="ORF">UFOVP764_49</name>
</gene>
<protein>
    <submittedName>
        <fullName evidence="1">Uncharacterized protein</fullName>
    </submittedName>
</protein>
<proteinExistence type="predicted"/>
<name>A0A6J5P1I7_9CAUD</name>
<sequence length="53" mass="5733">METNKILQILHEEFDLAEDIEASVGVAPTAQEALSNAIDKINLLVAAQILVTK</sequence>
<organism evidence="1">
    <name type="scientific">uncultured Caudovirales phage</name>
    <dbReference type="NCBI Taxonomy" id="2100421"/>
    <lineage>
        <taxon>Viruses</taxon>
        <taxon>Duplodnaviria</taxon>
        <taxon>Heunggongvirae</taxon>
        <taxon>Uroviricota</taxon>
        <taxon>Caudoviricetes</taxon>
        <taxon>Peduoviridae</taxon>
        <taxon>Maltschvirus</taxon>
        <taxon>Maltschvirus maltsch</taxon>
    </lineage>
</organism>
<accession>A0A6J5P1I7</accession>
<reference evidence="1" key="1">
    <citation type="submission" date="2020-04" db="EMBL/GenBank/DDBJ databases">
        <authorList>
            <person name="Chiriac C."/>
            <person name="Salcher M."/>
            <person name="Ghai R."/>
            <person name="Kavagutti S V."/>
        </authorList>
    </citation>
    <scope>NUCLEOTIDE SEQUENCE</scope>
</reference>